<accession>A0A1G6ZUN5</accession>
<feature type="non-terminal residue" evidence="1">
    <location>
        <position position="58"/>
    </location>
</feature>
<gene>
    <name evidence="1" type="ORF">SAMN04487894_11976</name>
</gene>
<dbReference type="AlphaFoldDB" id="A0A1G6ZUN5"/>
<protein>
    <submittedName>
        <fullName evidence="1">Uncharacterized protein</fullName>
    </submittedName>
</protein>
<keyword evidence="2" id="KW-1185">Reference proteome</keyword>
<evidence type="ECO:0000313" key="2">
    <source>
        <dbReference type="Proteomes" id="UP000198757"/>
    </source>
</evidence>
<dbReference type="STRING" id="1285928.SAMN04487894_11976"/>
<proteinExistence type="predicted"/>
<name>A0A1G6ZUN5_NIADE</name>
<reference evidence="2" key="1">
    <citation type="submission" date="2016-10" db="EMBL/GenBank/DDBJ databases">
        <authorList>
            <person name="Varghese N."/>
            <person name="Submissions S."/>
        </authorList>
    </citation>
    <scope>NUCLEOTIDE SEQUENCE [LARGE SCALE GENOMIC DNA]</scope>
    <source>
        <strain evidence="2">DSM 25811 / CCM 8410 / LMG 26954 / E90</strain>
    </source>
</reference>
<evidence type="ECO:0000313" key="1">
    <source>
        <dbReference type="EMBL" id="SDE06368.1"/>
    </source>
</evidence>
<dbReference type="Proteomes" id="UP000198757">
    <property type="component" value="Unassembled WGS sequence"/>
</dbReference>
<sequence>MRQKRGSIEKNSVILCIQWRQNRLNITLVLRQFNLETLFIFVLNNPIIMSTQVKLSAK</sequence>
<dbReference type="EMBL" id="FMZO01000019">
    <property type="protein sequence ID" value="SDE06368.1"/>
    <property type="molecule type" value="Genomic_DNA"/>
</dbReference>
<organism evidence="1 2">
    <name type="scientific">Niabella drilacis (strain DSM 25811 / CCM 8410 / CCUG 62505 / LMG 26954 / E90)</name>
    <dbReference type="NCBI Taxonomy" id="1285928"/>
    <lineage>
        <taxon>Bacteria</taxon>
        <taxon>Pseudomonadati</taxon>
        <taxon>Bacteroidota</taxon>
        <taxon>Chitinophagia</taxon>
        <taxon>Chitinophagales</taxon>
        <taxon>Chitinophagaceae</taxon>
        <taxon>Niabella</taxon>
    </lineage>
</organism>